<protein>
    <submittedName>
        <fullName evidence="1">Uncharacterized protein</fullName>
    </submittedName>
</protein>
<dbReference type="AlphaFoldDB" id="A0AAJ1SD57"/>
<dbReference type="EMBL" id="JAUFSA010000004">
    <property type="protein sequence ID" value="MDP7739334.1"/>
    <property type="molecule type" value="Genomic_DNA"/>
</dbReference>
<dbReference type="Proteomes" id="UP001229081">
    <property type="component" value="Unassembled WGS sequence"/>
</dbReference>
<organism evidence="1 2">
    <name type="scientific">Mycobacterium paragordonae</name>
    <dbReference type="NCBI Taxonomy" id="1389713"/>
    <lineage>
        <taxon>Bacteria</taxon>
        <taxon>Bacillati</taxon>
        <taxon>Actinomycetota</taxon>
        <taxon>Actinomycetes</taxon>
        <taxon>Mycobacteriales</taxon>
        <taxon>Mycobacteriaceae</taxon>
        <taxon>Mycobacterium</taxon>
    </lineage>
</organism>
<dbReference type="InterPro" id="IPR055679">
    <property type="entry name" value="DUF7255"/>
</dbReference>
<sequence length="113" mass="12600">MGAQQDRLGEVLGAMGFNETDKPPRAKLTAMSQPARQQVIELYRALGGIHPDPQLTTGPWDSAYSGNLVVELDESAHFNRYRALTLEPEWAQRLSVAQRLPNVRSSVRGRMPE</sequence>
<evidence type="ECO:0000313" key="1">
    <source>
        <dbReference type="EMBL" id="MDP7739334.1"/>
    </source>
</evidence>
<accession>A0AAJ1SD57</accession>
<proteinExistence type="predicted"/>
<reference evidence="1" key="1">
    <citation type="submission" date="2023-06" db="EMBL/GenBank/DDBJ databases">
        <title>Identification of two novel mycobacterium reveal diversities and complexities of Mycobacterium gordonae clade.</title>
        <authorList>
            <person name="Matsumoto Y."/>
            <person name="Nakamura S."/>
            <person name="Motooka D."/>
            <person name="Fukushima K."/>
        </authorList>
    </citation>
    <scope>NUCLEOTIDE SEQUENCE</scope>
    <source>
        <strain evidence="1">TY812</strain>
    </source>
</reference>
<comment type="caution">
    <text evidence="1">The sequence shown here is derived from an EMBL/GenBank/DDBJ whole genome shotgun (WGS) entry which is preliminary data.</text>
</comment>
<dbReference type="Pfam" id="PF23913">
    <property type="entry name" value="DUF7255"/>
    <property type="match status" value="1"/>
</dbReference>
<evidence type="ECO:0000313" key="2">
    <source>
        <dbReference type="Proteomes" id="UP001229081"/>
    </source>
</evidence>
<name>A0AAJ1SD57_9MYCO</name>
<gene>
    <name evidence="1" type="ORF">QXL92_31875</name>
</gene>